<reference evidence="2" key="1">
    <citation type="submission" date="2023-06" db="EMBL/GenBank/DDBJ databases">
        <title>Genome-scale phylogeny and comparative genomics of the fungal order Sordariales.</title>
        <authorList>
            <consortium name="Lawrence Berkeley National Laboratory"/>
            <person name="Hensen N."/>
            <person name="Bonometti L."/>
            <person name="Westerberg I."/>
            <person name="Brannstrom I.O."/>
            <person name="Guillou S."/>
            <person name="Cros-Aarteil S."/>
            <person name="Calhoun S."/>
            <person name="Haridas S."/>
            <person name="Kuo A."/>
            <person name="Mondo S."/>
            <person name="Pangilinan J."/>
            <person name="Riley R."/>
            <person name="Labutti K."/>
            <person name="Andreopoulos B."/>
            <person name="Lipzen A."/>
            <person name="Chen C."/>
            <person name="Yanf M."/>
            <person name="Daum C."/>
            <person name="Ng V."/>
            <person name="Clum A."/>
            <person name="Steindorff A."/>
            <person name="Ohm R."/>
            <person name="Martin F."/>
            <person name="Silar P."/>
            <person name="Natvig D."/>
            <person name="Lalanne C."/>
            <person name="Gautier V."/>
            <person name="Ament-Velasquez S.L."/>
            <person name="Kruys A."/>
            <person name="Hutchinson M.I."/>
            <person name="Powell A.J."/>
            <person name="Barry K."/>
            <person name="Miller A.N."/>
            <person name="Grigoriev I.V."/>
            <person name="Debuchy R."/>
            <person name="Gladieux P."/>
            <person name="Thoren M.H."/>
            <person name="Johannesson H."/>
        </authorList>
    </citation>
    <scope>NUCLEOTIDE SEQUENCE</scope>
    <source>
        <strain evidence="2">PSN4</strain>
    </source>
</reference>
<sequence length="528" mass="57806">MSVLWLFLPSSWDLGNVRAILALLINFLSVIGVWVVAYSAWKVAALKTVRRHKPSTRLLSLYSPTGLGDVLDIVPLLRPNMGVALLAQILVPAFLIAVLSGVAIASAVIARYSTRLGLNIQQTPVSGILANNNHSGIGNALVKWNATIDRFNSAGFPLNQLADFLPDTRVDWRYAESEWNSSWTASCKWTDRTPVTLYATGNTSNTGHLFSEIQGLREIFPPEILVEGYTERYIAVGPFYNDIILDNLIFVSIQTDPDKAYDETTQQRSNYLPFHFTVAAVHVKDAPANFSQGSGASWGTGPIGGAWYTMASCDLERVASRTPDKLDEETEIHIAYPWAWDYATTNIAFGTFYEAALTEQSFNGQPVYHPSGPDLFRFYQAYLATKDTQNLARVDRVLSVAVPTSELSVPMLVVFLVYLLALAGVAFWFVVVTRLPGGSVVPRTKVDWMAQLVAGERSLGGDELGGRARGRGGLWSALRRARFVTVESPGGGVYGTVRMGSGGSGGTFRVEEHGGNQKRAEVVEVRDM</sequence>
<feature type="transmembrane region" description="Helical" evidence="1">
    <location>
        <begin position="59"/>
        <end position="77"/>
    </location>
</feature>
<keyword evidence="1" id="KW-1133">Transmembrane helix</keyword>
<evidence type="ECO:0000313" key="2">
    <source>
        <dbReference type="EMBL" id="KAK1754370.1"/>
    </source>
</evidence>
<feature type="transmembrane region" description="Helical" evidence="1">
    <location>
        <begin position="412"/>
        <end position="431"/>
    </location>
</feature>
<feature type="transmembrane region" description="Helical" evidence="1">
    <location>
        <begin position="89"/>
        <end position="110"/>
    </location>
</feature>
<name>A0AAJ0B9V6_9PEZI</name>
<accession>A0AAJ0B9V6</accession>
<comment type="caution">
    <text evidence="2">The sequence shown here is derived from an EMBL/GenBank/DDBJ whole genome shotgun (WGS) entry which is preliminary data.</text>
</comment>
<proteinExistence type="predicted"/>
<keyword evidence="3" id="KW-1185">Reference proteome</keyword>
<dbReference type="AlphaFoldDB" id="A0AAJ0B9V6"/>
<gene>
    <name evidence="2" type="ORF">QBC47DRAFT_414335</name>
</gene>
<feature type="transmembrane region" description="Helical" evidence="1">
    <location>
        <begin position="20"/>
        <end position="38"/>
    </location>
</feature>
<evidence type="ECO:0000256" key="1">
    <source>
        <dbReference type="SAM" id="Phobius"/>
    </source>
</evidence>
<keyword evidence="1" id="KW-0472">Membrane</keyword>
<keyword evidence="1" id="KW-0812">Transmembrane</keyword>
<protein>
    <submittedName>
        <fullName evidence="2">Uncharacterized protein</fullName>
    </submittedName>
</protein>
<dbReference type="Proteomes" id="UP001239445">
    <property type="component" value="Unassembled WGS sequence"/>
</dbReference>
<evidence type="ECO:0000313" key="3">
    <source>
        <dbReference type="Proteomes" id="UP001239445"/>
    </source>
</evidence>
<organism evidence="2 3">
    <name type="scientific">Echria macrotheca</name>
    <dbReference type="NCBI Taxonomy" id="438768"/>
    <lineage>
        <taxon>Eukaryota</taxon>
        <taxon>Fungi</taxon>
        <taxon>Dikarya</taxon>
        <taxon>Ascomycota</taxon>
        <taxon>Pezizomycotina</taxon>
        <taxon>Sordariomycetes</taxon>
        <taxon>Sordariomycetidae</taxon>
        <taxon>Sordariales</taxon>
        <taxon>Schizotheciaceae</taxon>
        <taxon>Echria</taxon>
    </lineage>
</organism>
<dbReference type="EMBL" id="MU839835">
    <property type="protein sequence ID" value="KAK1754370.1"/>
    <property type="molecule type" value="Genomic_DNA"/>
</dbReference>